<organism evidence="2 3">
    <name type="scientific">Liparis tanakae</name>
    <name type="common">Tanaka's snailfish</name>
    <dbReference type="NCBI Taxonomy" id="230148"/>
    <lineage>
        <taxon>Eukaryota</taxon>
        <taxon>Metazoa</taxon>
        <taxon>Chordata</taxon>
        <taxon>Craniata</taxon>
        <taxon>Vertebrata</taxon>
        <taxon>Euteleostomi</taxon>
        <taxon>Actinopterygii</taxon>
        <taxon>Neopterygii</taxon>
        <taxon>Teleostei</taxon>
        <taxon>Neoteleostei</taxon>
        <taxon>Acanthomorphata</taxon>
        <taxon>Eupercaria</taxon>
        <taxon>Perciformes</taxon>
        <taxon>Cottioidei</taxon>
        <taxon>Cottales</taxon>
        <taxon>Liparidae</taxon>
        <taxon>Liparis</taxon>
    </lineage>
</organism>
<accession>A0A4Z2IZ46</accession>
<sequence length="65" mass="7358">MRRQVPQSERGERVASERRASGVPSPELNLWVNSADTRMSEPLQTDAHGTRIRSGARKAFHKDSR</sequence>
<keyword evidence="3" id="KW-1185">Reference proteome</keyword>
<evidence type="ECO:0000256" key="1">
    <source>
        <dbReference type="SAM" id="MobiDB-lite"/>
    </source>
</evidence>
<evidence type="ECO:0000313" key="3">
    <source>
        <dbReference type="Proteomes" id="UP000314294"/>
    </source>
</evidence>
<reference evidence="2 3" key="1">
    <citation type="submission" date="2019-03" db="EMBL/GenBank/DDBJ databases">
        <title>First draft genome of Liparis tanakae, snailfish: a comprehensive survey of snailfish specific genes.</title>
        <authorList>
            <person name="Kim W."/>
            <person name="Song I."/>
            <person name="Jeong J.-H."/>
            <person name="Kim D."/>
            <person name="Kim S."/>
            <person name="Ryu S."/>
            <person name="Song J.Y."/>
            <person name="Lee S.K."/>
        </authorList>
    </citation>
    <scope>NUCLEOTIDE SEQUENCE [LARGE SCALE GENOMIC DNA]</scope>
    <source>
        <tissue evidence="2">Muscle</tissue>
    </source>
</reference>
<feature type="compositionally biased region" description="Basic residues" evidence="1">
    <location>
        <begin position="50"/>
        <end position="65"/>
    </location>
</feature>
<dbReference type="Proteomes" id="UP000314294">
    <property type="component" value="Unassembled WGS sequence"/>
</dbReference>
<proteinExistence type="predicted"/>
<comment type="caution">
    <text evidence="2">The sequence shown here is derived from an EMBL/GenBank/DDBJ whole genome shotgun (WGS) entry which is preliminary data.</text>
</comment>
<evidence type="ECO:0000313" key="2">
    <source>
        <dbReference type="EMBL" id="TNN83259.1"/>
    </source>
</evidence>
<dbReference type="EMBL" id="SRLO01000033">
    <property type="protein sequence ID" value="TNN83259.1"/>
    <property type="molecule type" value="Genomic_DNA"/>
</dbReference>
<feature type="region of interest" description="Disordered" evidence="1">
    <location>
        <begin position="1"/>
        <end position="65"/>
    </location>
</feature>
<feature type="compositionally biased region" description="Basic and acidic residues" evidence="1">
    <location>
        <begin position="9"/>
        <end position="20"/>
    </location>
</feature>
<gene>
    <name evidence="2" type="ORF">EYF80_006240</name>
</gene>
<name>A0A4Z2IZ46_9TELE</name>
<protein>
    <submittedName>
        <fullName evidence="2">Uncharacterized protein</fullName>
    </submittedName>
</protein>
<dbReference type="AlphaFoldDB" id="A0A4Z2IZ46"/>